<dbReference type="Gene3D" id="3.30.565.10">
    <property type="entry name" value="Histidine kinase-like ATPase, C-terminal domain"/>
    <property type="match status" value="1"/>
</dbReference>
<dbReference type="InterPro" id="IPR001404">
    <property type="entry name" value="Hsp90_fam"/>
</dbReference>
<evidence type="ECO:0000256" key="1">
    <source>
        <dbReference type="ARBA" id="ARBA00008239"/>
    </source>
</evidence>
<proteinExistence type="inferred from homology"/>
<dbReference type="Pfam" id="PF00646">
    <property type="entry name" value="F-box"/>
    <property type="match status" value="1"/>
</dbReference>
<feature type="domain" description="F-box" evidence="5">
    <location>
        <begin position="326"/>
        <end position="363"/>
    </location>
</feature>
<accession>V7C3I8</accession>
<comment type="similarity">
    <text evidence="1">Belongs to the heat shock protein 90 family.</text>
</comment>
<dbReference type="InterPro" id="IPR036890">
    <property type="entry name" value="HATPase_C_sf"/>
</dbReference>
<dbReference type="GO" id="GO:0051082">
    <property type="term" value="F:unfolded protein binding"/>
    <property type="evidence" value="ECO:0007669"/>
    <property type="project" value="InterPro"/>
</dbReference>
<dbReference type="STRING" id="3885.V7C3I8"/>
<evidence type="ECO:0000313" key="7">
    <source>
        <dbReference type="EMBL" id="ESW23476.1"/>
    </source>
</evidence>
<dbReference type="Gramene" id="ESW23476">
    <property type="protein sequence ID" value="ESW23476"/>
    <property type="gene ID" value="PHAVU_004G050400g"/>
</dbReference>
<sequence length="709" mass="81162">MEALVVLKQHKEYRKKTSTEVIDSQNKIFDSSAGNLTTTVSGGSKVGTQLGQLDLDKIYGGDDIFVDMPPLEDALDHDRSSPKQNLSNILSDHDKEEFSYEGTIICCCLLLDNNMLAIENPFSSLDGLGNEDSNGRKGHRDLGVDNMKVVIINSVEEGETLCEMEEKEGVLNDELIITLIPHKVNKTLSIIDNGIGMTKMDLVDHLGIGFYSAYLVAEKIILTSKHNDHDQYTLESQPSASFIVTKDINVQQLRRGTKITLFLKDNQLEYLQETTIKNLISKHCKLITHPIYLWSENNKDHWSLINIWLRNQEMYDKFVAQKLENHLPDDLAFSILSKLPLKSLKRYGCLHKSWALFLENSNFMELFRINFISNQHYYYDNTSLLLCLDQPDKSSLFSLSGRSFQNMEKVNWPKGHCSGYFTLGSSSINGILCLHPHESGTMCLWNPSSSAFKIIPPSPIEYIPDSMSPYFSYHGFGYNCARDDYKVIRQLCLFPSLDTEDTHDYEEWDISGSWEIYSLRSNSWRKPKSDIYIYPRCGELDKFYLDGMCHWLGDWRESYVEPRKAYLVSFDLSNEVWFITPLPHFDIPLEIYGNFDITLVESHLFLLNGSIALISNYYKTTTFSISILVEIGKKETWTKLVTLGPLPYLSRPIGIGNMSNILFRTTDGKLAWLYLRTHLIEKLDVNAHGIICQLIVYKENLFPTKGINS</sequence>
<keyword evidence="8" id="KW-1185">Reference proteome</keyword>
<dbReference type="PRINTS" id="PR00775">
    <property type="entry name" value="HEATSHOCK90"/>
</dbReference>
<dbReference type="NCBIfam" id="TIGR01640">
    <property type="entry name" value="F_box_assoc_1"/>
    <property type="match status" value="1"/>
</dbReference>
<dbReference type="SUPFAM" id="SSF81383">
    <property type="entry name" value="F-box domain"/>
    <property type="match status" value="1"/>
</dbReference>
<dbReference type="Proteomes" id="UP000000226">
    <property type="component" value="Chromosome 4"/>
</dbReference>
<dbReference type="GO" id="GO:0016887">
    <property type="term" value="F:ATP hydrolysis activity"/>
    <property type="evidence" value="ECO:0007669"/>
    <property type="project" value="InterPro"/>
</dbReference>
<dbReference type="OrthoDB" id="28737at2759"/>
<dbReference type="InterPro" id="IPR017451">
    <property type="entry name" value="F-box-assoc_interact_dom"/>
</dbReference>
<dbReference type="GO" id="GO:0140662">
    <property type="term" value="F:ATP-dependent protein folding chaperone"/>
    <property type="evidence" value="ECO:0007669"/>
    <property type="project" value="InterPro"/>
</dbReference>
<evidence type="ECO:0000313" key="8">
    <source>
        <dbReference type="Proteomes" id="UP000000226"/>
    </source>
</evidence>
<dbReference type="InterPro" id="IPR020575">
    <property type="entry name" value="Hsp90_N"/>
</dbReference>
<dbReference type="eggNOG" id="KOG0019">
    <property type="taxonomic scope" value="Eukaryota"/>
</dbReference>
<keyword evidence="4" id="KW-0143">Chaperone</keyword>
<dbReference type="InterPro" id="IPR036047">
    <property type="entry name" value="F-box-like_dom_sf"/>
</dbReference>
<reference evidence="8" key="1">
    <citation type="journal article" date="2014" name="Nat. Genet.">
        <title>A reference genome for common bean and genome-wide analysis of dual domestications.</title>
        <authorList>
            <person name="Schmutz J."/>
            <person name="McClean P.E."/>
            <person name="Mamidi S."/>
            <person name="Wu G.A."/>
            <person name="Cannon S.B."/>
            <person name="Grimwood J."/>
            <person name="Jenkins J."/>
            <person name="Shu S."/>
            <person name="Song Q."/>
            <person name="Chavarro C."/>
            <person name="Torres-Torres M."/>
            <person name="Geffroy V."/>
            <person name="Moghaddam S.M."/>
            <person name="Gao D."/>
            <person name="Abernathy B."/>
            <person name="Barry K."/>
            <person name="Blair M."/>
            <person name="Brick M.A."/>
            <person name="Chovatia M."/>
            <person name="Gepts P."/>
            <person name="Goodstein D.M."/>
            <person name="Gonzales M."/>
            <person name="Hellsten U."/>
            <person name="Hyten D.L."/>
            <person name="Jia G."/>
            <person name="Kelly J.D."/>
            <person name="Kudrna D."/>
            <person name="Lee R."/>
            <person name="Richard M.M."/>
            <person name="Miklas P.N."/>
            <person name="Osorno J.M."/>
            <person name="Rodrigues J."/>
            <person name="Thareau V."/>
            <person name="Urrea C.A."/>
            <person name="Wang M."/>
            <person name="Yu Y."/>
            <person name="Zhang M."/>
            <person name="Wing R.A."/>
            <person name="Cregan P.B."/>
            <person name="Rokhsar D.S."/>
            <person name="Jackson S.A."/>
        </authorList>
    </citation>
    <scope>NUCLEOTIDE SEQUENCE [LARGE SCALE GENOMIC DNA]</scope>
    <source>
        <strain evidence="8">cv. G19833</strain>
    </source>
</reference>
<evidence type="ECO:0000259" key="5">
    <source>
        <dbReference type="Pfam" id="PF00646"/>
    </source>
</evidence>
<organism evidence="7 8">
    <name type="scientific">Phaseolus vulgaris</name>
    <name type="common">Kidney bean</name>
    <name type="synonym">French bean</name>
    <dbReference type="NCBI Taxonomy" id="3885"/>
    <lineage>
        <taxon>Eukaryota</taxon>
        <taxon>Viridiplantae</taxon>
        <taxon>Streptophyta</taxon>
        <taxon>Embryophyta</taxon>
        <taxon>Tracheophyta</taxon>
        <taxon>Spermatophyta</taxon>
        <taxon>Magnoliopsida</taxon>
        <taxon>eudicotyledons</taxon>
        <taxon>Gunneridae</taxon>
        <taxon>Pentapetalae</taxon>
        <taxon>rosids</taxon>
        <taxon>fabids</taxon>
        <taxon>Fabales</taxon>
        <taxon>Fabaceae</taxon>
        <taxon>Papilionoideae</taxon>
        <taxon>50 kb inversion clade</taxon>
        <taxon>NPAAA clade</taxon>
        <taxon>indigoferoid/millettioid clade</taxon>
        <taxon>Phaseoleae</taxon>
        <taxon>Phaseolus</taxon>
    </lineage>
</organism>
<evidence type="ECO:0000256" key="2">
    <source>
        <dbReference type="ARBA" id="ARBA00022741"/>
    </source>
</evidence>
<gene>
    <name evidence="7" type="ORF">PHAVU_004G050400g</name>
</gene>
<evidence type="ECO:0000259" key="6">
    <source>
        <dbReference type="Pfam" id="PF07734"/>
    </source>
</evidence>
<dbReference type="EMBL" id="CM002291">
    <property type="protein sequence ID" value="ESW23476.1"/>
    <property type="molecule type" value="Genomic_DNA"/>
</dbReference>
<dbReference type="SMR" id="V7C3I8"/>
<dbReference type="InterPro" id="IPR006527">
    <property type="entry name" value="F-box-assoc_dom_typ1"/>
</dbReference>
<dbReference type="GO" id="GO:0005524">
    <property type="term" value="F:ATP binding"/>
    <property type="evidence" value="ECO:0007669"/>
    <property type="project" value="UniProtKB-KW"/>
</dbReference>
<dbReference type="AlphaFoldDB" id="V7C3I8"/>
<dbReference type="SUPFAM" id="SSF55874">
    <property type="entry name" value="ATPase domain of HSP90 chaperone/DNA topoisomerase II/histidine kinase"/>
    <property type="match status" value="1"/>
</dbReference>
<keyword evidence="3" id="KW-0067">ATP-binding</keyword>
<protein>
    <recommendedName>
        <fullName evidence="9">Histidine kinase/HSP90-like ATPase domain-containing protein</fullName>
    </recommendedName>
</protein>
<dbReference type="InterPro" id="IPR001810">
    <property type="entry name" value="F-box_dom"/>
</dbReference>
<evidence type="ECO:0000256" key="3">
    <source>
        <dbReference type="ARBA" id="ARBA00022840"/>
    </source>
</evidence>
<evidence type="ECO:0008006" key="9">
    <source>
        <dbReference type="Google" id="ProtNLM"/>
    </source>
</evidence>
<dbReference type="Pfam" id="PF07734">
    <property type="entry name" value="FBA_1"/>
    <property type="match status" value="1"/>
</dbReference>
<keyword evidence="2" id="KW-0547">Nucleotide-binding</keyword>
<feature type="domain" description="F-box associated beta-propeller type 1" evidence="6">
    <location>
        <begin position="429"/>
        <end position="645"/>
    </location>
</feature>
<name>V7C3I8_PHAVU</name>
<evidence type="ECO:0000256" key="4">
    <source>
        <dbReference type="ARBA" id="ARBA00023186"/>
    </source>
</evidence>
<dbReference type="PANTHER" id="PTHR11528">
    <property type="entry name" value="HEAT SHOCK PROTEIN 90 FAMILY MEMBER"/>
    <property type="match status" value="1"/>
</dbReference>